<keyword evidence="2" id="KW-1185">Reference proteome</keyword>
<dbReference type="Proteomes" id="UP001157502">
    <property type="component" value="Chromosome 2"/>
</dbReference>
<name>A0ACC2HH17_DALPE</name>
<organism evidence="1 2">
    <name type="scientific">Dallia pectoralis</name>
    <name type="common">Alaska blackfish</name>
    <dbReference type="NCBI Taxonomy" id="75939"/>
    <lineage>
        <taxon>Eukaryota</taxon>
        <taxon>Metazoa</taxon>
        <taxon>Chordata</taxon>
        <taxon>Craniata</taxon>
        <taxon>Vertebrata</taxon>
        <taxon>Euteleostomi</taxon>
        <taxon>Actinopterygii</taxon>
        <taxon>Neopterygii</taxon>
        <taxon>Teleostei</taxon>
        <taxon>Protacanthopterygii</taxon>
        <taxon>Esociformes</taxon>
        <taxon>Umbridae</taxon>
        <taxon>Dallia</taxon>
    </lineage>
</organism>
<comment type="caution">
    <text evidence="1">The sequence shown here is derived from an EMBL/GenBank/DDBJ whole genome shotgun (WGS) entry which is preliminary data.</text>
</comment>
<accession>A0ACC2HH17</accession>
<reference evidence="1" key="1">
    <citation type="submission" date="2021-05" db="EMBL/GenBank/DDBJ databases">
        <authorList>
            <person name="Pan Q."/>
            <person name="Jouanno E."/>
            <person name="Zahm M."/>
            <person name="Klopp C."/>
            <person name="Cabau C."/>
            <person name="Louis A."/>
            <person name="Berthelot C."/>
            <person name="Parey E."/>
            <person name="Roest Crollius H."/>
            <person name="Montfort J."/>
            <person name="Robinson-Rechavi M."/>
            <person name="Bouchez O."/>
            <person name="Lampietro C."/>
            <person name="Lopez Roques C."/>
            <person name="Donnadieu C."/>
            <person name="Postlethwait J."/>
            <person name="Bobe J."/>
            <person name="Dillon D."/>
            <person name="Chandos A."/>
            <person name="von Hippel F."/>
            <person name="Guiguen Y."/>
        </authorList>
    </citation>
    <scope>NUCLEOTIDE SEQUENCE</scope>
    <source>
        <strain evidence="1">YG-Jan2019</strain>
    </source>
</reference>
<proteinExistence type="predicted"/>
<evidence type="ECO:0000313" key="1">
    <source>
        <dbReference type="EMBL" id="KAJ8015036.1"/>
    </source>
</evidence>
<evidence type="ECO:0000313" key="2">
    <source>
        <dbReference type="Proteomes" id="UP001157502"/>
    </source>
</evidence>
<gene>
    <name evidence="1" type="ORF">DPEC_G00021970</name>
</gene>
<sequence>MPEMSGIPQLRKSTKLSNHGEDRTSVPTKEASVFDRFSYQSVPMGSATHEWLVKSAAGLWGRVHSLLLQDPQLALTKDFISGFTALHWAAKAGNTQMVRNILDISRFRGTELDVDSRTHSGYTPLHVAAIHGRDAVIAMLVRDYRASVNLRDNDGKKPYHYLEKGMSCELGELLGDPHMTKPGGCQDMAERGEYREHPRRLNALSELIGHRRRYRQHTDEDAAERRDVPQTYHRRHLSNMFHLN</sequence>
<protein>
    <submittedName>
        <fullName evidence="1">Uncharacterized protein</fullName>
    </submittedName>
</protein>
<dbReference type="EMBL" id="CM055729">
    <property type="protein sequence ID" value="KAJ8015036.1"/>
    <property type="molecule type" value="Genomic_DNA"/>
</dbReference>